<dbReference type="InterPro" id="IPR007715">
    <property type="entry name" value="Coq4"/>
</dbReference>
<proteinExistence type="predicted"/>
<evidence type="ECO:0000313" key="1">
    <source>
        <dbReference type="EMBL" id="PZR07187.1"/>
    </source>
</evidence>
<dbReference type="PANTHER" id="PTHR12922">
    <property type="entry name" value="UBIQUINONE BIOSYNTHESIS PROTEIN"/>
    <property type="match status" value="1"/>
</dbReference>
<sequence>MVETMTLPSPLKRNDGSLKRLITALQCLSVLKDEAANPELAWKLHVAMDDRRYEELGRELQSSNPELFEARRTVPAPELTLEKLAEYPEGTLAKVFSGYFQKNGIFPFTYEYPVQSNADVLYKRYRETHDIHHMMTGYGIDDFGEIEIQAFYISNLGLRHARLIVFFGVPYLIWQQRSFSKVISRLVAAYKRGKKAKNMLTLPYEALWGVPLSELTAKYCPG</sequence>
<evidence type="ECO:0008006" key="3">
    <source>
        <dbReference type="Google" id="ProtNLM"/>
    </source>
</evidence>
<name>A0A2W5SZJ1_9BACT</name>
<dbReference type="Proteomes" id="UP000249061">
    <property type="component" value="Unassembled WGS sequence"/>
</dbReference>
<gene>
    <name evidence="1" type="ORF">DI536_28425</name>
</gene>
<dbReference type="GO" id="GO:0006744">
    <property type="term" value="P:ubiquinone biosynthetic process"/>
    <property type="evidence" value="ECO:0007669"/>
    <property type="project" value="InterPro"/>
</dbReference>
<dbReference type="PANTHER" id="PTHR12922:SF7">
    <property type="entry name" value="UBIQUINONE BIOSYNTHESIS PROTEIN COQ4 HOMOLOG, MITOCHONDRIAL"/>
    <property type="match status" value="1"/>
</dbReference>
<accession>A0A2W5SZJ1</accession>
<dbReference type="AlphaFoldDB" id="A0A2W5SZJ1"/>
<reference evidence="1 2" key="1">
    <citation type="submission" date="2017-08" db="EMBL/GenBank/DDBJ databases">
        <title>Infants hospitalized years apart are colonized by the same room-sourced microbial strains.</title>
        <authorList>
            <person name="Brooks B."/>
            <person name="Olm M.R."/>
            <person name="Firek B.A."/>
            <person name="Baker R."/>
            <person name="Thomas B.C."/>
            <person name="Morowitz M.J."/>
            <person name="Banfield J.F."/>
        </authorList>
    </citation>
    <scope>NUCLEOTIDE SEQUENCE [LARGE SCALE GENOMIC DNA]</scope>
    <source>
        <strain evidence="1">S2_003_000_R2_14</strain>
    </source>
</reference>
<dbReference type="EMBL" id="QFQP01000033">
    <property type="protein sequence ID" value="PZR07187.1"/>
    <property type="molecule type" value="Genomic_DNA"/>
</dbReference>
<protein>
    <recommendedName>
        <fullName evidence="3">Ubiquinone biosynthesis protein COQ4</fullName>
    </recommendedName>
</protein>
<organism evidence="1 2">
    <name type="scientific">Archangium gephyra</name>
    <dbReference type="NCBI Taxonomy" id="48"/>
    <lineage>
        <taxon>Bacteria</taxon>
        <taxon>Pseudomonadati</taxon>
        <taxon>Myxococcota</taxon>
        <taxon>Myxococcia</taxon>
        <taxon>Myxococcales</taxon>
        <taxon>Cystobacterineae</taxon>
        <taxon>Archangiaceae</taxon>
        <taxon>Archangium</taxon>
    </lineage>
</organism>
<dbReference type="Pfam" id="PF05019">
    <property type="entry name" value="Coq4"/>
    <property type="match status" value="1"/>
</dbReference>
<evidence type="ECO:0000313" key="2">
    <source>
        <dbReference type="Proteomes" id="UP000249061"/>
    </source>
</evidence>
<comment type="caution">
    <text evidence="1">The sequence shown here is derived from an EMBL/GenBank/DDBJ whole genome shotgun (WGS) entry which is preliminary data.</text>
</comment>